<evidence type="ECO:0000313" key="3">
    <source>
        <dbReference type="Proteomes" id="UP000315751"/>
    </source>
</evidence>
<dbReference type="Proteomes" id="UP000315751">
    <property type="component" value="Unassembled WGS sequence"/>
</dbReference>
<organism evidence="2 3">
    <name type="scientific">Nitrospirillum amazonense</name>
    <dbReference type="NCBI Taxonomy" id="28077"/>
    <lineage>
        <taxon>Bacteria</taxon>
        <taxon>Pseudomonadati</taxon>
        <taxon>Pseudomonadota</taxon>
        <taxon>Alphaproteobacteria</taxon>
        <taxon>Rhodospirillales</taxon>
        <taxon>Azospirillaceae</taxon>
        <taxon>Nitrospirillum</taxon>
    </lineage>
</organism>
<dbReference type="EMBL" id="VITR01000001">
    <property type="protein sequence ID" value="TWB45825.1"/>
    <property type="molecule type" value="Genomic_DNA"/>
</dbReference>
<reference evidence="2 3" key="1">
    <citation type="submission" date="2019-06" db="EMBL/GenBank/DDBJ databases">
        <title>Genomic Encyclopedia of Type Strains, Phase IV (KMG-V): Genome sequencing to study the core and pangenomes of soil and plant-associated prokaryotes.</title>
        <authorList>
            <person name="Whitman W."/>
        </authorList>
    </citation>
    <scope>NUCLEOTIDE SEQUENCE [LARGE SCALE GENOMIC DNA]</scope>
    <source>
        <strain evidence="2 3">BR 11622</strain>
    </source>
</reference>
<comment type="caution">
    <text evidence="2">The sequence shown here is derived from an EMBL/GenBank/DDBJ whole genome shotgun (WGS) entry which is preliminary data.</text>
</comment>
<dbReference type="InterPro" id="IPR040704">
    <property type="entry name" value="HEPN_AbiU2"/>
</dbReference>
<evidence type="ECO:0000313" key="2">
    <source>
        <dbReference type="EMBL" id="TWB45825.1"/>
    </source>
</evidence>
<keyword evidence="3" id="KW-1185">Reference proteome</keyword>
<dbReference type="AlphaFoldDB" id="A0A560HHB5"/>
<gene>
    <name evidence="2" type="ORF">FBZ90_101160</name>
</gene>
<protein>
    <recommendedName>
        <fullName evidence="1">HEPN AbiU2-like domain-containing protein</fullName>
    </recommendedName>
</protein>
<feature type="domain" description="HEPN AbiU2-like" evidence="1">
    <location>
        <begin position="4"/>
        <end position="149"/>
    </location>
</feature>
<name>A0A560HHB5_9PROT</name>
<sequence>MCVSARATFLHFEILFPPDAGSRRALLARVAPIFFDDLNLLLLHAIVLHVCRLTDPQGKGNRVNLTVEYLSKNADFGTDTATAARVAVLESSMSAFRSKIEPARNKFISHVDRAAVHDGKNLGAATDGEWRQFWNDLEEFLQHLSRRYIDPDDHFRLGEIHGMTDADQLVKALWESLALKEIMADPRIGDTAVQMVLDSPWRNT</sequence>
<evidence type="ECO:0000259" key="1">
    <source>
        <dbReference type="Pfam" id="PF18734"/>
    </source>
</evidence>
<accession>A0A560HHB5</accession>
<proteinExistence type="predicted"/>
<dbReference type="Pfam" id="PF18734">
    <property type="entry name" value="HEPN_AbiU2"/>
    <property type="match status" value="1"/>
</dbReference>